<gene>
    <name evidence="2" type="ORF">AVEN_242046_1</name>
</gene>
<dbReference type="Gene3D" id="1.10.10.1450">
    <property type="match status" value="1"/>
</dbReference>
<dbReference type="Pfam" id="PF17906">
    <property type="entry name" value="HTH_48"/>
    <property type="match status" value="1"/>
</dbReference>
<evidence type="ECO:0000313" key="3">
    <source>
        <dbReference type="Proteomes" id="UP000499080"/>
    </source>
</evidence>
<protein>
    <recommendedName>
        <fullName evidence="1">Mos1 transposase HTH domain-containing protein</fullName>
    </recommendedName>
</protein>
<proteinExistence type="predicted"/>
<evidence type="ECO:0000259" key="1">
    <source>
        <dbReference type="Pfam" id="PF17906"/>
    </source>
</evidence>
<dbReference type="OrthoDB" id="6433839at2759"/>
<comment type="caution">
    <text evidence="2">The sequence shown here is derived from an EMBL/GenBank/DDBJ whole genome shotgun (WGS) entry which is preliminary data.</text>
</comment>
<reference evidence="2 3" key="1">
    <citation type="journal article" date="2019" name="Sci. Rep.">
        <title>Orb-weaving spider Araneus ventricosus genome elucidates the spidroin gene catalogue.</title>
        <authorList>
            <person name="Kono N."/>
            <person name="Nakamura H."/>
            <person name="Ohtoshi R."/>
            <person name="Moran D.A.P."/>
            <person name="Shinohara A."/>
            <person name="Yoshida Y."/>
            <person name="Fujiwara M."/>
            <person name="Mori M."/>
            <person name="Tomita M."/>
            <person name="Arakawa K."/>
        </authorList>
    </citation>
    <scope>NUCLEOTIDE SEQUENCE [LARGE SCALE GENOMIC DNA]</scope>
</reference>
<sequence>MAEKVKQSICIKFSRKLGNTCDDIYARLKKVYGEDGVSRTRVYELFKRFQHGRENVERDDFQTIDKSQNIRDVRLALSETTESLFLSYLKSAALDMVLFSPF</sequence>
<dbReference type="InterPro" id="IPR041426">
    <property type="entry name" value="Mos1_HTH"/>
</dbReference>
<organism evidence="2 3">
    <name type="scientific">Araneus ventricosus</name>
    <name type="common">Orbweaver spider</name>
    <name type="synonym">Epeira ventricosa</name>
    <dbReference type="NCBI Taxonomy" id="182803"/>
    <lineage>
        <taxon>Eukaryota</taxon>
        <taxon>Metazoa</taxon>
        <taxon>Ecdysozoa</taxon>
        <taxon>Arthropoda</taxon>
        <taxon>Chelicerata</taxon>
        <taxon>Arachnida</taxon>
        <taxon>Araneae</taxon>
        <taxon>Araneomorphae</taxon>
        <taxon>Entelegynae</taxon>
        <taxon>Araneoidea</taxon>
        <taxon>Araneidae</taxon>
        <taxon>Araneus</taxon>
    </lineage>
</organism>
<dbReference type="Proteomes" id="UP000499080">
    <property type="component" value="Unassembled WGS sequence"/>
</dbReference>
<dbReference type="EMBL" id="BGPR01014572">
    <property type="protein sequence ID" value="GBN65818.1"/>
    <property type="molecule type" value="Genomic_DNA"/>
</dbReference>
<dbReference type="AlphaFoldDB" id="A0A4Y2QRC7"/>
<evidence type="ECO:0000313" key="2">
    <source>
        <dbReference type="EMBL" id="GBN65818.1"/>
    </source>
</evidence>
<name>A0A4Y2QRC7_ARAVE</name>
<accession>A0A4Y2QRC7</accession>
<keyword evidence="3" id="KW-1185">Reference proteome</keyword>
<feature type="domain" description="Mos1 transposase HTH" evidence="1">
    <location>
        <begin position="10"/>
        <end position="52"/>
    </location>
</feature>